<dbReference type="Proteomes" id="UP000069902">
    <property type="component" value="Chromosome cPNK"/>
</dbReference>
<dbReference type="AlphaFoldDB" id="A0A0U5JG50"/>
<keyword evidence="1" id="KW-0802">TPR repeat</keyword>
<dbReference type="PROSITE" id="PS50005">
    <property type="entry name" value="TPR"/>
    <property type="match status" value="1"/>
</dbReference>
<dbReference type="Gene3D" id="1.25.40.10">
    <property type="entry name" value="Tetratricopeptide repeat domain"/>
    <property type="match status" value="3"/>
</dbReference>
<dbReference type="EMBL" id="LN879502">
    <property type="protein sequence ID" value="CUI17850.1"/>
    <property type="molecule type" value="Genomic_DNA"/>
</dbReference>
<name>A0A0U5JG50_9BACT</name>
<sequence length="933" mass="107876">MTPFVYVQSRPDFFRPLQKDEYEQQVARLLTLPAQACIGFSEKEGFIHLSLVDKVIEIVKGLLGFEDKGHSKRVDAEWLKFLYYSEAHGFLTETHLDSLRNRFSFGDQTASPAIRRAFEEMARTRHGNNQDRLSRLRVILIDFHAQQAHYLQPNLWKRLLQKPDLDTRQLIHFGDTSLVLAQQALLLPQPNVQLALKHLLEAQKVKNLNPEFQRTLALQFKQLVETHRNDNAISGYRIAIQQAWIEFARVAYANNRQIEAHEYAAYVLESNPSEEIQNLLGGLFLSVSDFGKLEPFLPALQQAYAQHANLQVKIGKAYWHYQRFAEGVVAYQTAIRVLEQQDLSILTEADASSLQADLHTEIGKAYVQRLEGLNNNDSPSKAISHLSQANQLKRDQASVQSFLLDAYHQQWQAHPETFTARYREEWLQTLQTSSPELIHEKRESIIGMLLACSEQAFARHDNHIANEYLETGSELLEDSSFVLQTLELTLKYNDFEAVNDLIEIWEETHYSNPFIQERIGDVYSIINRNQAISFYQKAIDLFEGKLQRINDVQEEANCKNYLAGLQAKIGRIQLETIPGFFTQVPYDNAITRLETAVSFNASGHTQTLFETYLAAARAEQEKSFLSYDRAKAANYYARAFRLTQQNGPYLNELMALYLSHRSDYVQAAVLFSDIQKLPWANEFQLSDVQLHQLAHQFIASNQDEMALVCLEKAHTKQPLDVYKRDLYQLIHKQAKELQEKAAISPTSAEKIQLLRTAINMLKKQFDDGFTQIETLETNYRKALSSAFRQMAHAFMEMFALDEPEKILSRKSLLKPHLGKFQEEIKNAINSYTSALQYTPEDPSLYFERGMIYDLTLDLDEALQDYRCAVQYNRHNPFYRKRLAFIYGVLAKTDKMEEHNKKVKAPTAFDHTYQCWFDDYFVKNKSQQINPHTL</sequence>
<accession>A0A0U5JG50</accession>
<evidence type="ECO:0000313" key="3">
    <source>
        <dbReference type="Proteomes" id="UP000069902"/>
    </source>
</evidence>
<proteinExistence type="predicted"/>
<dbReference type="RefSeq" id="WP_059062087.1">
    <property type="nucleotide sequence ID" value="NZ_LN879502.1"/>
</dbReference>
<keyword evidence="3" id="KW-1185">Reference proteome</keyword>
<organism evidence="2 3">
    <name type="scientific">Candidatus Protochlamydia naegleriophila</name>
    <dbReference type="NCBI Taxonomy" id="389348"/>
    <lineage>
        <taxon>Bacteria</taxon>
        <taxon>Pseudomonadati</taxon>
        <taxon>Chlamydiota</taxon>
        <taxon>Chlamydiia</taxon>
        <taxon>Parachlamydiales</taxon>
        <taxon>Parachlamydiaceae</taxon>
        <taxon>Candidatus Protochlamydia</taxon>
    </lineage>
</organism>
<evidence type="ECO:0000313" key="2">
    <source>
        <dbReference type="EMBL" id="CUI17850.1"/>
    </source>
</evidence>
<dbReference type="PATRIC" id="fig|389348.3.peg.2527"/>
<gene>
    <name evidence="2" type="ORF">PNK_2251</name>
</gene>
<dbReference type="STRING" id="389348.PNK_2251"/>
<evidence type="ECO:0000256" key="1">
    <source>
        <dbReference type="PROSITE-ProRule" id="PRU00339"/>
    </source>
</evidence>
<dbReference type="InterPro" id="IPR019734">
    <property type="entry name" value="TPR_rpt"/>
</dbReference>
<feature type="repeat" description="TPR" evidence="1">
    <location>
        <begin position="842"/>
        <end position="875"/>
    </location>
</feature>
<dbReference type="InParanoid" id="A0A0U5JG50"/>
<dbReference type="KEGG" id="pnl:PNK_2251"/>
<dbReference type="SMART" id="SM00028">
    <property type="entry name" value="TPR"/>
    <property type="match status" value="4"/>
</dbReference>
<dbReference type="InterPro" id="IPR011990">
    <property type="entry name" value="TPR-like_helical_dom_sf"/>
</dbReference>
<dbReference type="SUPFAM" id="SSF48452">
    <property type="entry name" value="TPR-like"/>
    <property type="match status" value="3"/>
</dbReference>
<evidence type="ECO:0008006" key="4">
    <source>
        <dbReference type="Google" id="ProtNLM"/>
    </source>
</evidence>
<reference evidence="3" key="1">
    <citation type="submission" date="2015-09" db="EMBL/GenBank/DDBJ databases">
        <authorList>
            <person name="Bertelli C."/>
        </authorList>
    </citation>
    <scope>NUCLEOTIDE SEQUENCE [LARGE SCALE GENOMIC DNA]</scope>
    <source>
        <strain evidence="3">KNic</strain>
    </source>
</reference>
<protein>
    <recommendedName>
        <fullName evidence="4">Tetratricopeptide repeat protein</fullName>
    </recommendedName>
</protein>